<gene>
    <name evidence="2" type="ORF">MA16_Dca022446</name>
</gene>
<reference evidence="2 3" key="2">
    <citation type="journal article" date="2017" name="Nature">
        <title>The Apostasia genome and the evolution of orchids.</title>
        <authorList>
            <person name="Zhang G.Q."/>
            <person name="Liu K.W."/>
            <person name="Li Z."/>
            <person name="Lohaus R."/>
            <person name="Hsiao Y.Y."/>
            <person name="Niu S.C."/>
            <person name="Wang J.Y."/>
            <person name="Lin Y.C."/>
            <person name="Xu Q."/>
            <person name="Chen L.J."/>
            <person name="Yoshida K."/>
            <person name="Fujiwara S."/>
            <person name="Wang Z.W."/>
            <person name="Zhang Y.Q."/>
            <person name="Mitsuda N."/>
            <person name="Wang M."/>
            <person name="Liu G.H."/>
            <person name="Pecoraro L."/>
            <person name="Huang H.X."/>
            <person name="Xiao X.J."/>
            <person name="Lin M."/>
            <person name="Wu X.Y."/>
            <person name="Wu W.L."/>
            <person name="Chen Y.Y."/>
            <person name="Chang S.B."/>
            <person name="Sakamoto S."/>
            <person name="Ohme-Takagi M."/>
            <person name="Yagi M."/>
            <person name="Zeng S.J."/>
            <person name="Shen C.Y."/>
            <person name="Yeh C.M."/>
            <person name="Luo Y.B."/>
            <person name="Tsai W.C."/>
            <person name="Van de Peer Y."/>
            <person name="Liu Z.J."/>
        </authorList>
    </citation>
    <scope>NUCLEOTIDE SEQUENCE [LARGE SCALE GENOMIC DNA]</scope>
    <source>
        <tissue evidence="2">The whole plant</tissue>
    </source>
</reference>
<name>A0A2I0WHS1_9ASPA</name>
<evidence type="ECO:0000313" key="3">
    <source>
        <dbReference type="Proteomes" id="UP000233837"/>
    </source>
</evidence>
<protein>
    <submittedName>
        <fullName evidence="2">Uncharacterized protein</fullName>
    </submittedName>
</protein>
<dbReference type="Pfam" id="PF03004">
    <property type="entry name" value="Transposase_24"/>
    <property type="match status" value="1"/>
</dbReference>
<feature type="region of interest" description="Disordered" evidence="1">
    <location>
        <begin position="1"/>
        <end position="35"/>
    </location>
</feature>
<dbReference type="Proteomes" id="UP000233837">
    <property type="component" value="Unassembled WGS sequence"/>
</dbReference>
<dbReference type="EMBL" id="KZ502631">
    <property type="protein sequence ID" value="PKU75204.1"/>
    <property type="molecule type" value="Genomic_DNA"/>
</dbReference>
<feature type="compositionally biased region" description="Basic residues" evidence="1">
    <location>
        <begin position="1"/>
        <end position="10"/>
    </location>
</feature>
<reference evidence="2 3" key="1">
    <citation type="journal article" date="2016" name="Sci. Rep.">
        <title>The Dendrobium catenatum Lindl. genome sequence provides insights into polysaccharide synthase, floral development and adaptive evolution.</title>
        <authorList>
            <person name="Zhang G.Q."/>
            <person name="Xu Q."/>
            <person name="Bian C."/>
            <person name="Tsai W.C."/>
            <person name="Yeh C.M."/>
            <person name="Liu K.W."/>
            <person name="Yoshida K."/>
            <person name="Zhang L.S."/>
            <person name="Chang S.B."/>
            <person name="Chen F."/>
            <person name="Shi Y."/>
            <person name="Su Y.Y."/>
            <person name="Zhang Y.Q."/>
            <person name="Chen L.J."/>
            <person name="Yin Y."/>
            <person name="Lin M."/>
            <person name="Huang H."/>
            <person name="Deng H."/>
            <person name="Wang Z.W."/>
            <person name="Zhu S.L."/>
            <person name="Zhao X."/>
            <person name="Deng C."/>
            <person name="Niu S.C."/>
            <person name="Huang J."/>
            <person name="Wang M."/>
            <person name="Liu G.H."/>
            <person name="Yang H.J."/>
            <person name="Xiao X.J."/>
            <person name="Hsiao Y.Y."/>
            <person name="Wu W.L."/>
            <person name="Chen Y.Y."/>
            <person name="Mitsuda N."/>
            <person name="Ohme-Takagi M."/>
            <person name="Luo Y.B."/>
            <person name="Van de Peer Y."/>
            <person name="Liu Z.J."/>
        </authorList>
    </citation>
    <scope>NUCLEOTIDE SEQUENCE [LARGE SCALE GENOMIC DNA]</scope>
    <source>
        <tissue evidence="2">The whole plant</tissue>
    </source>
</reference>
<organism evidence="2 3">
    <name type="scientific">Dendrobium catenatum</name>
    <dbReference type="NCBI Taxonomy" id="906689"/>
    <lineage>
        <taxon>Eukaryota</taxon>
        <taxon>Viridiplantae</taxon>
        <taxon>Streptophyta</taxon>
        <taxon>Embryophyta</taxon>
        <taxon>Tracheophyta</taxon>
        <taxon>Spermatophyta</taxon>
        <taxon>Magnoliopsida</taxon>
        <taxon>Liliopsida</taxon>
        <taxon>Asparagales</taxon>
        <taxon>Orchidaceae</taxon>
        <taxon>Epidendroideae</taxon>
        <taxon>Malaxideae</taxon>
        <taxon>Dendrobiinae</taxon>
        <taxon>Dendrobium</taxon>
    </lineage>
</organism>
<dbReference type="AlphaFoldDB" id="A0A2I0WHS1"/>
<keyword evidence="3" id="KW-1185">Reference proteome</keyword>
<evidence type="ECO:0000313" key="2">
    <source>
        <dbReference type="EMBL" id="PKU75204.1"/>
    </source>
</evidence>
<accession>A0A2I0WHS1</accession>
<dbReference type="InterPro" id="IPR004252">
    <property type="entry name" value="Probable_transposase_24"/>
</dbReference>
<proteinExistence type="predicted"/>
<sequence>MPHTDHKRHLKEVLGREPTPVKLHSHTHKRQEDQQWIDERARKAYHREIQVEESEGSSGGSAEYSEYHTWSQEVGRTQQGRVYGLGSQAYAYEGQKSCGSSFLPNTQESLYTQQIATLTAELEQVRKAQTDWHIQIQQQMEMQQQIHIQQQKEMQQQMHMLQTQILEEIRKMRDEMSGRSTT</sequence>
<evidence type="ECO:0000256" key="1">
    <source>
        <dbReference type="SAM" id="MobiDB-lite"/>
    </source>
</evidence>